<dbReference type="AlphaFoldDB" id="A0A8X8D487"/>
<gene>
    <name evidence="1" type="ORF">POTOM_017528</name>
</gene>
<dbReference type="EMBL" id="JAAWWB010000008">
    <property type="protein sequence ID" value="KAG6777699.1"/>
    <property type="molecule type" value="Genomic_DNA"/>
</dbReference>
<evidence type="ECO:0000313" key="1">
    <source>
        <dbReference type="EMBL" id="KAG6777699.1"/>
    </source>
</evidence>
<evidence type="ECO:0000313" key="2">
    <source>
        <dbReference type="Proteomes" id="UP000886885"/>
    </source>
</evidence>
<accession>A0A8X8D487</accession>
<organism evidence="1 2">
    <name type="scientific">Populus tomentosa</name>
    <name type="common">Chinese white poplar</name>
    <dbReference type="NCBI Taxonomy" id="118781"/>
    <lineage>
        <taxon>Eukaryota</taxon>
        <taxon>Viridiplantae</taxon>
        <taxon>Streptophyta</taxon>
        <taxon>Embryophyta</taxon>
        <taxon>Tracheophyta</taxon>
        <taxon>Spermatophyta</taxon>
        <taxon>Magnoliopsida</taxon>
        <taxon>eudicotyledons</taxon>
        <taxon>Gunneridae</taxon>
        <taxon>Pentapetalae</taxon>
        <taxon>rosids</taxon>
        <taxon>fabids</taxon>
        <taxon>Malpighiales</taxon>
        <taxon>Salicaceae</taxon>
        <taxon>Saliceae</taxon>
        <taxon>Populus</taxon>
    </lineage>
</organism>
<name>A0A8X8D487_POPTO</name>
<proteinExistence type="predicted"/>
<keyword evidence="2" id="KW-1185">Reference proteome</keyword>
<reference evidence="1" key="1">
    <citation type="journal article" date="2020" name="bioRxiv">
        <title>Hybrid origin of Populus tomentosa Carr. identified through genome sequencing and phylogenomic analysis.</title>
        <authorList>
            <person name="An X."/>
            <person name="Gao K."/>
            <person name="Chen Z."/>
            <person name="Li J."/>
            <person name="Yang X."/>
            <person name="Yang X."/>
            <person name="Zhou J."/>
            <person name="Guo T."/>
            <person name="Zhao T."/>
            <person name="Huang S."/>
            <person name="Miao D."/>
            <person name="Khan W.U."/>
            <person name="Rao P."/>
            <person name="Ye M."/>
            <person name="Lei B."/>
            <person name="Liao W."/>
            <person name="Wang J."/>
            <person name="Ji L."/>
            <person name="Li Y."/>
            <person name="Guo B."/>
            <person name="Mustafa N.S."/>
            <person name="Li S."/>
            <person name="Yun Q."/>
            <person name="Keller S.R."/>
            <person name="Mao J."/>
            <person name="Zhang R."/>
            <person name="Strauss S.H."/>
        </authorList>
    </citation>
    <scope>NUCLEOTIDE SEQUENCE</scope>
    <source>
        <strain evidence="1">GM15</strain>
        <tissue evidence="1">Leaf</tissue>
    </source>
</reference>
<dbReference type="Proteomes" id="UP000886885">
    <property type="component" value="Chromosome 4D"/>
</dbReference>
<protein>
    <submittedName>
        <fullName evidence="1">Uncharacterized protein</fullName>
    </submittedName>
</protein>
<comment type="caution">
    <text evidence="1">The sequence shown here is derived from an EMBL/GenBank/DDBJ whole genome shotgun (WGS) entry which is preliminary data.</text>
</comment>
<sequence>MILTSIIQIEFLFYPARDLMQKMGKKKPYLTEQASDSSVMQGGENPATFSKQPWRNRIKEWKKRLSV</sequence>